<comment type="caution">
    <text evidence="5">The sequence shown here is derived from an EMBL/GenBank/DDBJ whole genome shotgun (WGS) entry which is preliminary data.</text>
</comment>
<dbReference type="SMART" id="SM00342">
    <property type="entry name" value="HTH_ARAC"/>
    <property type="match status" value="1"/>
</dbReference>
<dbReference type="Proteomes" id="UP001597180">
    <property type="component" value="Unassembled WGS sequence"/>
</dbReference>
<dbReference type="InterPro" id="IPR037923">
    <property type="entry name" value="HTH-like"/>
</dbReference>
<dbReference type="RefSeq" id="WP_079912677.1">
    <property type="nucleotide sequence ID" value="NZ_BAABJG010000003.1"/>
</dbReference>
<proteinExistence type="predicted"/>
<keyword evidence="3" id="KW-0804">Transcription</keyword>
<sequence>MMDLASFLHDTANENLTTIPGILIADRYERSYGYKVKRSKGTNDFYLTYTCSGKGIFYNGKESCECAEGEVSIIIPGTPHYYATAENEIWQFFWCHFIPCEPWMPLLQLPEPIKGIKRIRIDSELMNVRLSSAFSNLVQYTLETGPLSERLAINALEQVLLLIASSRADKLQHIDPRIQEALDLLSNHYYKPYTVASLASHVNLSPSRFAHLFKNQTGESVMEMLIKIRLQHAKKRLEHTPLSIAEIAAEVGFNNPFYFTRQFTSFYGCPPAAFRKKVKSL</sequence>
<dbReference type="InterPro" id="IPR018062">
    <property type="entry name" value="HTH_AraC-typ_CS"/>
</dbReference>
<keyword evidence="1" id="KW-0805">Transcription regulation</keyword>
<feature type="domain" description="HTH araC/xylS-type" evidence="4">
    <location>
        <begin position="179"/>
        <end position="277"/>
    </location>
</feature>
<dbReference type="Gene3D" id="2.60.120.280">
    <property type="entry name" value="Regulatory protein AraC"/>
    <property type="match status" value="1"/>
</dbReference>
<evidence type="ECO:0000313" key="5">
    <source>
        <dbReference type="EMBL" id="MFD1221811.1"/>
    </source>
</evidence>
<dbReference type="Pfam" id="PF12833">
    <property type="entry name" value="HTH_18"/>
    <property type="match status" value="1"/>
</dbReference>
<dbReference type="Gene3D" id="1.10.10.60">
    <property type="entry name" value="Homeodomain-like"/>
    <property type="match status" value="2"/>
</dbReference>
<evidence type="ECO:0000313" key="6">
    <source>
        <dbReference type="Proteomes" id="UP001597180"/>
    </source>
</evidence>
<dbReference type="SUPFAM" id="SSF51215">
    <property type="entry name" value="Regulatory protein AraC"/>
    <property type="match status" value="1"/>
</dbReference>
<dbReference type="InterPro" id="IPR003313">
    <property type="entry name" value="AraC-bd"/>
</dbReference>
<gene>
    <name evidence="5" type="ORF">ACFQ4B_16960</name>
</gene>
<evidence type="ECO:0000259" key="4">
    <source>
        <dbReference type="PROSITE" id="PS01124"/>
    </source>
</evidence>
<keyword evidence="6" id="KW-1185">Reference proteome</keyword>
<accession>A0ABW3UNC0</accession>
<evidence type="ECO:0000256" key="3">
    <source>
        <dbReference type="ARBA" id="ARBA00023163"/>
    </source>
</evidence>
<evidence type="ECO:0000256" key="1">
    <source>
        <dbReference type="ARBA" id="ARBA00023015"/>
    </source>
</evidence>
<dbReference type="InterPro" id="IPR009057">
    <property type="entry name" value="Homeodomain-like_sf"/>
</dbReference>
<evidence type="ECO:0000256" key="2">
    <source>
        <dbReference type="ARBA" id="ARBA00023125"/>
    </source>
</evidence>
<dbReference type="PANTHER" id="PTHR43280">
    <property type="entry name" value="ARAC-FAMILY TRANSCRIPTIONAL REGULATOR"/>
    <property type="match status" value="1"/>
</dbReference>
<dbReference type="InterPro" id="IPR018060">
    <property type="entry name" value="HTH_AraC"/>
</dbReference>
<organism evidence="5 6">
    <name type="scientific">Paenibacillus vulneris</name>
    <dbReference type="NCBI Taxonomy" id="1133364"/>
    <lineage>
        <taxon>Bacteria</taxon>
        <taxon>Bacillati</taxon>
        <taxon>Bacillota</taxon>
        <taxon>Bacilli</taxon>
        <taxon>Bacillales</taxon>
        <taxon>Paenibacillaceae</taxon>
        <taxon>Paenibacillus</taxon>
    </lineage>
</organism>
<dbReference type="EMBL" id="JBHTLU010000019">
    <property type="protein sequence ID" value="MFD1221811.1"/>
    <property type="molecule type" value="Genomic_DNA"/>
</dbReference>
<keyword evidence="2" id="KW-0238">DNA-binding</keyword>
<name>A0ABW3UNC0_9BACL</name>
<dbReference type="PRINTS" id="PR00032">
    <property type="entry name" value="HTHARAC"/>
</dbReference>
<dbReference type="SUPFAM" id="SSF46689">
    <property type="entry name" value="Homeodomain-like"/>
    <property type="match status" value="2"/>
</dbReference>
<dbReference type="InterPro" id="IPR020449">
    <property type="entry name" value="Tscrpt_reg_AraC-type_HTH"/>
</dbReference>
<dbReference type="Pfam" id="PF02311">
    <property type="entry name" value="AraC_binding"/>
    <property type="match status" value="1"/>
</dbReference>
<dbReference type="PROSITE" id="PS01124">
    <property type="entry name" value="HTH_ARAC_FAMILY_2"/>
    <property type="match status" value="1"/>
</dbReference>
<reference evidence="6" key="1">
    <citation type="journal article" date="2019" name="Int. J. Syst. Evol. Microbiol.">
        <title>The Global Catalogue of Microorganisms (GCM) 10K type strain sequencing project: providing services to taxonomists for standard genome sequencing and annotation.</title>
        <authorList>
            <consortium name="The Broad Institute Genomics Platform"/>
            <consortium name="The Broad Institute Genome Sequencing Center for Infectious Disease"/>
            <person name="Wu L."/>
            <person name="Ma J."/>
        </authorList>
    </citation>
    <scope>NUCLEOTIDE SEQUENCE [LARGE SCALE GENOMIC DNA]</scope>
    <source>
        <strain evidence="6">CCUG 53270</strain>
    </source>
</reference>
<dbReference type="PANTHER" id="PTHR43280:SF2">
    <property type="entry name" value="HTH-TYPE TRANSCRIPTIONAL REGULATOR EXSA"/>
    <property type="match status" value="1"/>
</dbReference>
<protein>
    <submittedName>
        <fullName evidence="5">Helix-turn-helix domain-containing protein</fullName>
    </submittedName>
</protein>
<dbReference type="PROSITE" id="PS00041">
    <property type="entry name" value="HTH_ARAC_FAMILY_1"/>
    <property type="match status" value="1"/>
</dbReference>